<dbReference type="Proteomes" id="UP001212997">
    <property type="component" value="Unassembled WGS sequence"/>
</dbReference>
<dbReference type="AlphaFoldDB" id="A0AAD5YFN1"/>
<gene>
    <name evidence="1" type="ORF">NLI96_g4490</name>
</gene>
<accession>A0AAD5YFN1</accession>
<sequence length="531" mass="60467">MHAALEIEEVFLYIAEALDQNTPRARSALYALARTCKTFHEPAINVLWHTQTSLAPILSLIPGVEISAVKRRVQVVREQTVPRRRRIQQEDLRLGPDDLKLFDKHAAKIKSFRWGVLAHPEASYLIDQDVLVALHTARPVSCFPQLRLLQWPIWGVQDNDNRYITMFLGQQLLEINLRISYLSSYKETLGCFKASCPALRSFSFTCEPSPEMREFFHGWTSLRSLKCSGSSNSAETWTLLTLLPNLEILNLVLSPSSVDRRLLARPGHGDETSFHVYSSLRRFKLSVVDRAASHLFPRLTMLSCPRLEALVISLSVDEQPDERFAQTLFSAISQMCSSRVLQTLKITWDPLLTVVAETTWFEASIVHFDVLSPLLSFVNIRTFSSNTFLFIDLDDAKMLEISQAWSSLVSFNLVPGPRVRHPRAQLTLKSLEYLSRNCPQLEEFGAVIDSQLIPERPSIATDDSGERCRLISLSLVDSVITNPESVALYLSSLFPSLVSVFQSCVMDEEYSKYQELWREVERLVRDFRKQG</sequence>
<comment type="caution">
    <text evidence="1">The sequence shown here is derived from an EMBL/GenBank/DDBJ whole genome shotgun (WGS) entry which is preliminary data.</text>
</comment>
<evidence type="ECO:0008006" key="3">
    <source>
        <dbReference type="Google" id="ProtNLM"/>
    </source>
</evidence>
<proteinExistence type="predicted"/>
<reference evidence="1" key="1">
    <citation type="submission" date="2022-07" db="EMBL/GenBank/DDBJ databases">
        <title>Genome Sequence of Physisporinus lineatus.</title>
        <authorList>
            <person name="Buettner E."/>
        </authorList>
    </citation>
    <scope>NUCLEOTIDE SEQUENCE</scope>
    <source>
        <strain evidence="1">VT162</strain>
    </source>
</reference>
<protein>
    <recommendedName>
        <fullName evidence="3">F-box domain-containing protein</fullName>
    </recommendedName>
</protein>
<dbReference type="EMBL" id="JANAWD010000132">
    <property type="protein sequence ID" value="KAJ3486088.1"/>
    <property type="molecule type" value="Genomic_DNA"/>
</dbReference>
<name>A0AAD5YFN1_9APHY</name>
<dbReference type="InterPro" id="IPR032675">
    <property type="entry name" value="LRR_dom_sf"/>
</dbReference>
<keyword evidence="2" id="KW-1185">Reference proteome</keyword>
<evidence type="ECO:0000313" key="1">
    <source>
        <dbReference type="EMBL" id="KAJ3486088.1"/>
    </source>
</evidence>
<organism evidence="1 2">
    <name type="scientific">Meripilus lineatus</name>
    <dbReference type="NCBI Taxonomy" id="2056292"/>
    <lineage>
        <taxon>Eukaryota</taxon>
        <taxon>Fungi</taxon>
        <taxon>Dikarya</taxon>
        <taxon>Basidiomycota</taxon>
        <taxon>Agaricomycotina</taxon>
        <taxon>Agaricomycetes</taxon>
        <taxon>Polyporales</taxon>
        <taxon>Meripilaceae</taxon>
        <taxon>Meripilus</taxon>
    </lineage>
</organism>
<dbReference type="Gene3D" id="3.80.10.10">
    <property type="entry name" value="Ribonuclease Inhibitor"/>
    <property type="match status" value="1"/>
</dbReference>
<evidence type="ECO:0000313" key="2">
    <source>
        <dbReference type="Proteomes" id="UP001212997"/>
    </source>
</evidence>